<evidence type="ECO:0000256" key="1">
    <source>
        <dbReference type="SAM" id="MobiDB-lite"/>
    </source>
</evidence>
<evidence type="ECO:0000313" key="3">
    <source>
        <dbReference type="Proteomes" id="UP001189429"/>
    </source>
</evidence>
<reference evidence="2" key="1">
    <citation type="submission" date="2023-10" db="EMBL/GenBank/DDBJ databases">
        <authorList>
            <person name="Chen Y."/>
            <person name="Shah S."/>
            <person name="Dougan E. K."/>
            <person name="Thang M."/>
            <person name="Chan C."/>
        </authorList>
    </citation>
    <scope>NUCLEOTIDE SEQUENCE [LARGE SCALE GENOMIC DNA]</scope>
</reference>
<dbReference type="EMBL" id="CAUYUJ010011447">
    <property type="protein sequence ID" value="CAK0831781.1"/>
    <property type="molecule type" value="Genomic_DNA"/>
</dbReference>
<feature type="region of interest" description="Disordered" evidence="1">
    <location>
        <begin position="1151"/>
        <end position="1172"/>
    </location>
</feature>
<comment type="caution">
    <text evidence="2">The sequence shown here is derived from an EMBL/GenBank/DDBJ whole genome shotgun (WGS) entry which is preliminary data.</text>
</comment>
<name>A0ABN9SJ57_9DINO</name>
<evidence type="ECO:0000313" key="2">
    <source>
        <dbReference type="EMBL" id="CAK0831781.1"/>
    </source>
</evidence>
<organism evidence="2 3">
    <name type="scientific">Prorocentrum cordatum</name>
    <dbReference type="NCBI Taxonomy" id="2364126"/>
    <lineage>
        <taxon>Eukaryota</taxon>
        <taxon>Sar</taxon>
        <taxon>Alveolata</taxon>
        <taxon>Dinophyceae</taxon>
        <taxon>Prorocentrales</taxon>
        <taxon>Prorocentraceae</taxon>
        <taxon>Prorocentrum</taxon>
    </lineage>
</organism>
<dbReference type="Proteomes" id="UP001189429">
    <property type="component" value="Unassembled WGS sequence"/>
</dbReference>
<gene>
    <name evidence="2" type="ORF">PCOR1329_LOCUS30038</name>
</gene>
<keyword evidence="3" id="KW-1185">Reference proteome</keyword>
<protein>
    <recommendedName>
        <fullName evidence="4">Copia protein</fullName>
    </recommendedName>
</protein>
<proteinExistence type="predicted"/>
<evidence type="ECO:0008006" key="4">
    <source>
        <dbReference type="Google" id="ProtNLM"/>
    </source>
</evidence>
<sequence length="1887" mass="210939">MALLLHGLGSDMAKLVSRVPRKRSVEKLLDGALKRHEKLDERARAREETAASAHRLLEEHLNGAPGAAAQVDRGGVLIALRNAANRGHIAVSSEDLDLTMELSRVTNFVDAEAEMHSRVVVYEEQFKARALAEARVAVASHEAALAEHFAEDRARAQTEVGRAFAVAQAREGQLAAESMAIATQGEVHFKGQARDGLRQYEAPLLQQSTQDQHASMRRSVHELEFYFDGIFRQRVHEMQEEYQDHHRAATAEMKAEGQSELLRAEAHIGAAHHRTQAELRLEIAEIASLRARAEAGERDSYRAARYASRRHELREEQLEAEIGAVRDTIQTEMADQGALRRCELRAAEEAIASTRAEAENETVAELQDVQSELQQVVTEVPAQPSWGAVPTVTPHITPIAMPAVPGTQLRMRQAAAGIRAQPVQQTRSIDGASSDESSGEEFARKRTKVTQIDLGSPPAPTGFRTWLNEAYTACTTALSRPQRRTIRYLKYAEEFYQPDIMPLLEAPRKWKAFDEELFAAVLRYASGELKRSLLTYRGQCYRSGREPSGRYVFYCALQKFTLERGAATQVDISKLMAHEYKGDLSLYLDGLDAILTQLKGPPEETFLRACVEPQLRKCKQLELDFKLYDRAPDGAAEKTAQWLYDVRLLDEAERTEHELEADTIADESSFAVKTVEPKDEEQEYRMPCHDVNSAAHNSMHLPRLKGCHICDDSKHLHRYKVRRKEPMIYVTGKGAIDKPFGAMCHLDWLEIRRGTPAYKTAQRTLMLTDDLTQFMGAGPSNSKEARVVVELIHRFDELPPLIRRWWSDRAAEFLAAARIIRAQRPLAHFASVPYRHAPRAERSNRTASEGTRAALIQSGFDEAWWPMALLFWISQWSGFMVGADGMAPYFRRRNQKAPYMQYAFGALVLFHPVRPVKEQSAEPLRDKLQSRLVPAVLLEVTIGPGGRWASSYGAIPLSRFTSDRRPAKAAIRRTCDVVFPEDVTFPLKQRLAMHGATVDKSLPAPQAKEDEEGNWAMMEEEGEVDVDAEYFDGKWKENAAKFEASVPLGHVLALEQEVDDEGETKPDTDEFMVEFPSVDADRRDAEQAAEDIKPDITAIEGGKAPPGWRVDHFGRGDRVRGETIYVKAKGKGIIHPTAPMVAVARQPVDGAPDGASELQPETGARGGGCSQDYMHEHRVPAQSVGGNSAESLVQQVRNMVMTGDCMFLLIELGCADDSELAANVREHCLAVRITAKVDLTKKSTKKLLHALIRFCALFAVEVHIWVSIPCTRGEVTVDVDLTNSLIAAAVSLCEHAARSQNTLSWEWLECSELWENEAVNGMLSRQGAVSVLVASAAVGMSITLKGRDVYVDMKWKIATTHPGVPIELESHAEIPDHIPKSAFVECQGRFAAASALYTKEMAMLIWQEAKTDRAKQAIDAELSGHDRRGTWDKSRVRSLRDWMSDASFKDVVVGRVFVILGCKNSEMSEDQWKYRARAVFQGNNVWTRTGRSAYEIFEDVSNSPASLIAARCAFAVSLMKQMTCTYRDAFQAYLQATMDTGTDPGVINLVELPREWWPKEWFYDEACTRPRYQRPAVPLVYALPGHSKSGNIWETHADTVFVIKLTGWKKVEGWHSVWVHCDGSTMVIYVGDFMLAATAANARKHWEELGRRIVFQEQCADVFRHVGAIYNFDKVDYQRPLQPRTMVTNMSSYLLNVVKKFTGEYTGALRKATTPFPPETESWAPADDEPGVFQTSAASFVASGLYASLVSRPDLSVAIQRLCSRVTKWSVTDDVSLIRLMAYMQEHHDLELCGTFGPSDLGDLEIGLWPDADWNGDANATRRSLKIRRATANAFVACLEHIVVRSVGAMNEIYEGPEAALDVVYAPTAPHKGDFFTRALNPTPFHQ</sequence>
<feature type="region of interest" description="Disordered" evidence="1">
    <location>
        <begin position="418"/>
        <end position="447"/>
    </location>
</feature>
<accession>A0ABN9SJ57</accession>
<feature type="non-terminal residue" evidence="2">
    <location>
        <position position="1887"/>
    </location>
</feature>